<accession>A0AAX6GAZ8</accession>
<dbReference type="EMBL" id="JANAVB010021595">
    <property type="protein sequence ID" value="KAJ6825839.1"/>
    <property type="molecule type" value="Genomic_DNA"/>
</dbReference>
<evidence type="ECO:0000256" key="1">
    <source>
        <dbReference type="SAM" id="MobiDB-lite"/>
    </source>
</evidence>
<evidence type="ECO:0000313" key="3">
    <source>
        <dbReference type="Proteomes" id="UP001140949"/>
    </source>
</evidence>
<feature type="region of interest" description="Disordered" evidence="1">
    <location>
        <begin position="1"/>
        <end position="23"/>
    </location>
</feature>
<dbReference type="Proteomes" id="UP001140949">
    <property type="component" value="Unassembled WGS sequence"/>
</dbReference>
<protein>
    <submittedName>
        <fullName evidence="2">Uncharacterized protein</fullName>
    </submittedName>
</protein>
<dbReference type="AlphaFoldDB" id="A0AAX6GAZ8"/>
<organism evidence="2 3">
    <name type="scientific">Iris pallida</name>
    <name type="common">Sweet iris</name>
    <dbReference type="NCBI Taxonomy" id="29817"/>
    <lineage>
        <taxon>Eukaryota</taxon>
        <taxon>Viridiplantae</taxon>
        <taxon>Streptophyta</taxon>
        <taxon>Embryophyta</taxon>
        <taxon>Tracheophyta</taxon>
        <taxon>Spermatophyta</taxon>
        <taxon>Magnoliopsida</taxon>
        <taxon>Liliopsida</taxon>
        <taxon>Asparagales</taxon>
        <taxon>Iridaceae</taxon>
        <taxon>Iridoideae</taxon>
        <taxon>Irideae</taxon>
        <taxon>Iris</taxon>
    </lineage>
</organism>
<proteinExistence type="predicted"/>
<name>A0AAX6GAZ8_IRIPA</name>
<comment type="caution">
    <text evidence="2">The sequence shown here is derived from an EMBL/GenBank/DDBJ whole genome shotgun (WGS) entry which is preliminary data.</text>
</comment>
<keyword evidence="3" id="KW-1185">Reference proteome</keyword>
<reference evidence="2" key="1">
    <citation type="journal article" date="2023" name="GigaByte">
        <title>Genome assembly of the bearded iris, Iris pallida Lam.</title>
        <authorList>
            <person name="Bruccoleri R.E."/>
            <person name="Oakeley E.J."/>
            <person name="Faust A.M.E."/>
            <person name="Altorfer M."/>
            <person name="Dessus-Babus S."/>
            <person name="Burckhardt D."/>
            <person name="Oertli M."/>
            <person name="Naumann U."/>
            <person name="Petersen F."/>
            <person name="Wong J."/>
        </authorList>
    </citation>
    <scope>NUCLEOTIDE SEQUENCE</scope>
    <source>
        <strain evidence="2">GSM-AAB239-AS_SAM_17_03QT</strain>
    </source>
</reference>
<gene>
    <name evidence="2" type="ORF">M6B38_377025</name>
</gene>
<evidence type="ECO:0000313" key="2">
    <source>
        <dbReference type="EMBL" id="KAJ6825839.1"/>
    </source>
</evidence>
<reference evidence="2" key="2">
    <citation type="submission" date="2023-04" db="EMBL/GenBank/DDBJ databases">
        <authorList>
            <person name="Bruccoleri R.E."/>
            <person name="Oakeley E.J."/>
            <person name="Faust A.-M."/>
            <person name="Dessus-Babus S."/>
            <person name="Altorfer M."/>
            <person name="Burckhardt D."/>
            <person name="Oertli M."/>
            <person name="Naumann U."/>
            <person name="Petersen F."/>
            <person name="Wong J."/>
        </authorList>
    </citation>
    <scope>NUCLEOTIDE SEQUENCE</scope>
    <source>
        <strain evidence="2">GSM-AAB239-AS_SAM_17_03QT</strain>
        <tissue evidence="2">Leaf</tissue>
    </source>
</reference>
<sequence length="107" mass="12594">MRRAPSVCQRSSGRWRGHSETKQKLGSHQNTYWNRGGRVRAELCPHIEFWQNNSAFWFQNCSGCQNRVLAELCVVGDETFFRVIDHHWIVSYGPVLLRIREFIHGYS</sequence>